<dbReference type="SUPFAM" id="SSF50129">
    <property type="entry name" value="GroES-like"/>
    <property type="match status" value="1"/>
</dbReference>
<dbReference type="EMBL" id="JASJND010000001">
    <property type="protein sequence ID" value="MDJ1113363.1"/>
    <property type="molecule type" value="Genomic_DNA"/>
</dbReference>
<gene>
    <name evidence="8" type="ORF">QNI14_02725</name>
</gene>
<comment type="caution">
    <text evidence="8">The sequence shown here is derived from an EMBL/GenBank/DDBJ whole genome shotgun (WGS) entry which is preliminary data.</text>
</comment>
<dbReference type="Pfam" id="PF00107">
    <property type="entry name" value="ADH_zinc_N"/>
    <property type="match status" value="1"/>
</dbReference>
<dbReference type="Pfam" id="PF08240">
    <property type="entry name" value="ADH_N"/>
    <property type="match status" value="1"/>
</dbReference>
<feature type="domain" description="Alcohol dehydrogenase-like C-terminal" evidence="6">
    <location>
        <begin position="182"/>
        <end position="302"/>
    </location>
</feature>
<dbReference type="PANTHER" id="PTHR43161">
    <property type="entry name" value="SORBITOL DEHYDROGENASE"/>
    <property type="match status" value="1"/>
</dbReference>
<dbReference type="RefSeq" id="WP_283714652.1">
    <property type="nucleotide sequence ID" value="NZ_JASJND010000001.1"/>
</dbReference>
<organism evidence="8 9">
    <name type="scientific">Microbacterium dauci</name>
    <dbReference type="NCBI Taxonomy" id="3048008"/>
    <lineage>
        <taxon>Bacteria</taxon>
        <taxon>Bacillati</taxon>
        <taxon>Actinomycetota</taxon>
        <taxon>Actinomycetes</taxon>
        <taxon>Micrococcales</taxon>
        <taxon>Microbacteriaceae</taxon>
        <taxon>Microbacterium</taxon>
    </lineage>
</organism>
<keyword evidence="4" id="KW-0862">Zinc</keyword>
<accession>A0ABT6ZB34</accession>
<sequence length="350" mass="35415">MTNTAVVAHAADDLRIEDVGEPIAAADQAIVEVAYGGVCGSDLHYWRHGAAGASILREPMVLGHELSGTVVASAADGSGPAVGTRVAVHPLTARGDGETPYPEDRPNLAPASTYLGSAMHLPHTQGGFADRVALPTRMLHPLPPGLGLRRAALAEPAAVAWHAVERAGDVTGRRVAVIGSGPIGLLAASVARHHGAAEVVTTDLHPRPREIAEQLGARTIDARETDAIAALHVDVVIESSGTVPGLAAAVSAARRGGTVVLVGLQRAGDVPAPVATAITRELTLTGSFRFGAEFAEVIAALADGSLAVDPVVTHTFAAAEALEAFTAAGEASVSAKVLLAFAGAGAEEQA</sequence>
<evidence type="ECO:0000313" key="8">
    <source>
        <dbReference type="EMBL" id="MDJ1113363.1"/>
    </source>
</evidence>
<dbReference type="PANTHER" id="PTHR43161:SF9">
    <property type="entry name" value="SORBITOL DEHYDROGENASE"/>
    <property type="match status" value="1"/>
</dbReference>
<evidence type="ECO:0000256" key="1">
    <source>
        <dbReference type="ARBA" id="ARBA00001947"/>
    </source>
</evidence>
<name>A0ABT6ZB34_9MICO</name>
<keyword evidence="5" id="KW-0560">Oxidoreductase</keyword>
<dbReference type="InterPro" id="IPR013154">
    <property type="entry name" value="ADH-like_N"/>
</dbReference>
<reference evidence="8 9" key="1">
    <citation type="submission" date="2023-05" db="EMBL/GenBank/DDBJ databases">
        <title>Microbacterium dauci sp.nov., Isolated from Carrot Rhizosphere Soil.</title>
        <authorList>
            <person name="Xiao Z."/>
            <person name="Zheng J."/>
        </authorList>
    </citation>
    <scope>NUCLEOTIDE SEQUENCE [LARGE SCALE GENOMIC DNA]</scope>
    <source>
        <strain evidence="8 9">LX3-4</strain>
    </source>
</reference>
<dbReference type="Gene3D" id="3.40.50.720">
    <property type="entry name" value="NAD(P)-binding Rossmann-like Domain"/>
    <property type="match status" value="1"/>
</dbReference>
<evidence type="ECO:0000256" key="3">
    <source>
        <dbReference type="ARBA" id="ARBA00022723"/>
    </source>
</evidence>
<dbReference type="SUPFAM" id="SSF51735">
    <property type="entry name" value="NAD(P)-binding Rossmann-fold domains"/>
    <property type="match status" value="1"/>
</dbReference>
<evidence type="ECO:0000256" key="2">
    <source>
        <dbReference type="ARBA" id="ARBA00008072"/>
    </source>
</evidence>
<dbReference type="InterPro" id="IPR013149">
    <property type="entry name" value="ADH-like_C"/>
</dbReference>
<evidence type="ECO:0000259" key="6">
    <source>
        <dbReference type="Pfam" id="PF00107"/>
    </source>
</evidence>
<dbReference type="Gene3D" id="3.90.180.10">
    <property type="entry name" value="Medium-chain alcohol dehydrogenases, catalytic domain"/>
    <property type="match status" value="1"/>
</dbReference>
<dbReference type="InterPro" id="IPR036291">
    <property type="entry name" value="NAD(P)-bd_dom_sf"/>
</dbReference>
<keyword evidence="9" id="KW-1185">Reference proteome</keyword>
<comment type="similarity">
    <text evidence="2">Belongs to the zinc-containing alcohol dehydrogenase family.</text>
</comment>
<dbReference type="Proteomes" id="UP001321481">
    <property type="component" value="Unassembled WGS sequence"/>
</dbReference>
<protein>
    <submittedName>
        <fullName evidence="8">Zinc-binding dehydrogenase</fullName>
    </submittedName>
</protein>
<evidence type="ECO:0000259" key="7">
    <source>
        <dbReference type="Pfam" id="PF08240"/>
    </source>
</evidence>
<feature type="domain" description="Alcohol dehydrogenase-like N-terminal" evidence="7">
    <location>
        <begin position="26"/>
        <end position="143"/>
    </location>
</feature>
<keyword evidence="3" id="KW-0479">Metal-binding</keyword>
<evidence type="ECO:0000256" key="4">
    <source>
        <dbReference type="ARBA" id="ARBA00022833"/>
    </source>
</evidence>
<proteinExistence type="inferred from homology"/>
<evidence type="ECO:0000256" key="5">
    <source>
        <dbReference type="ARBA" id="ARBA00023002"/>
    </source>
</evidence>
<evidence type="ECO:0000313" key="9">
    <source>
        <dbReference type="Proteomes" id="UP001321481"/>
    </source>
</evidence>
<dbReference type="InterPro" id="IPR011032">
    <property type="entry name" value="GroES-like_sf"/>
</dbReference>
<comment type="cofactor">
    <cofactor evidence="1">
        <name>Zn(2+)</name>
        <dbReference type="ChEBI" id="CHEBI:29105"/>
    </cofactor>
</comment>